<name>A0A7S1ZLI8_TRICV</name>
<feature type="signal peptide" evidence="2">
    <location>
        <begin position="1"/>
        <end position="21"/>
    </location>
</feature>
<evidence type="ECO:0000313" key="4">
    <source>
        <dbReference type="EMBL" id="CAD9342624.1"/>
    </source>
</evidence>
<dbReference type="Gene3D" id="3.40.50.720">
    <property type="entry name" value="NAD(P)-binding Rossmann-like Domain"/>
    <property type="match status" value="1"/>
</dbReference>
<dbReference type="PANTHER" id="PTHR47378">
    <property type="entry name" value="DIVINYL CHLOROPHYLLIDE A 8-VINYL-REDUCTASE, CHLOROPLASTIC"/>
    <property type="match status" value="1"/>
</dbReference>
<dbReference type="AlphaFoldDB" id="A0A7S1ZLI8"/>
<organism evidence="4">
    <name type="scientific">Trieres chinensis</name>
    <name type="common">Marine centric diatom</name>
    <name type="synonym">Odontella sinensis</name>
    <dbReference type="NCBI Taxonomy" id="1514140"/>
    <lineage>
        <taxon>Eukaryota</taxon>
        <taxon>Sar</taxon>
        <taxon>Stramenopiles</taxon>
        <taxon>Ochrophyta</taxon>
        <taxon>Bacillariophyta</taxon>
        <taxon>Mediophyceae</taxon>
        <taxon>Biddulphiophycidae</taxon>
        <taxon>Eupodiscales</taxon>
        <taxon>Parodontellaceae</taxon>
        <taxon>Trieres</taxon>
    </lineage>
</organism>
<evidence type="ECO:0000256" key="2">
    <source>
        <dbReference type="SAM" id="SignalP"/>
    </source>
</evidence>
<keyword evidence="2" id="KW-0732">Signal</keyword>
<dbReference type="InterPro" id="IPR036291">
    <property type="entry name" value="NAD(P)-bd_dom_sf"/>
</dbReference>
<dbReference type="PANTHER" id="PTHR47378:SF1">
    <property type="entry name" value="DIVINYL CHLOROPHYLLIDE A 8-VINYL-REDUCTASE, CHLOROPLASTIC"/>
    <property type="match status" value="1"/>
</dbReference>
<dbReference type="SUPFAM" id="SSF51735">
    <property type="entry name" value="NAD(P)-binding Rossmann-fold domains"/>
    <property type="match status" value="1"/>
</dbReference>
<evidence type="ECO:0000259" key="3">
    <source>
        <dbReference type="Pfam" id="PF05368"/>
    </source>
</evidence>
<dbReference type="GO" id="GO:0016491">
    <property type="term" value="F:oxidoreductase activity"/>
    <property type="evidence" value="ECO:0007669"/>
    <property type="project" value="UniProtKB-KW"/>
</dbReference>
<feature type="chain" id="PRO_5030689202" description="NmrA-like domain-containing protein" evidence="2">
    <location>
        <begin position="22"/>
        <end position="497"/>
    </location>
</feature>
<dbReference type="Pfam" id="PF05368">
    <property type="entry name" value="NmrA"/>
    <property type="match status" value="1"/>
</dbReference>
<proteinExistence type="predicted"/>
<dbReference type="InterPro" id="IPR008030">
    <property type="entry name" value="NmrA-like"/>
</dbReference>
<evidence type="ECO:0000256" key="1">
    <source>
        <dbReference type="ARBA" id="ARBA00023002"/>
    </source>
</evidence>
<dbReference type="InterPro" id="IPR044201">
    <property type="entry name" value="DVR-like"/>
</dbReference>
<dbReference type="GO" id="GO:0015995">
    <property type="term" value="P:chlorophyll biosynthetic process"/>
    <property type="evidence" value="ECO:0007669"/>
    <property type="project" value="UniProtKB-UniPathway"/>
</dbReference>
<keyword evidence="1" id="KW-0560">Oxidoreductase</keyword>
<feature type="domain" description="NmrA-like" evidence="3">
    <location>
        <begin position="89"/>
        <end position="160"/>
    </location>
</feature>
<protein>
    <recommendedName>
        <fullName evidence="3">NmrA-like domain-containing protein</fullName>
    </recommendedName>
</protein>
<accession>A0A7S1ZLI8</accession>
<reference evidence="4" key="1">
    <citation type="submission" date="2021-01" db="EMBL/GenBank/DDBJ databases">
        <authorList>
            <person name="Corre E."/>
            <person name="Pelletier E."/>
            <person name="Niang G."/>
            <person name="Scheremetjew M."/>
            <person name="Finn R."/>
            <person name="Kale V."/>
            <person name="Holt S."/>
            <person name="Cochrane G."/>
            <person name="Meng A."/>
            <person name="Brown T."/>
            <person name="Cohen L."/>
        </authorList>
    </citation>
    <scope>NUCLEOTIDE SEQUENCE</scope>
    <source>
        <strain evidence="4">Grunow 1884</strain>
    </source>
</reference>
<dbReference type="EMBL" id="HBGO01020397">
    <property type="protein sequence ID" value="CAD9342624.1"/>
    <property type="molecule type" value="Transcribed_RNA"/>
</dbReference>
<dbReference type="UniPathway" id="UPA00668"/>
<sequence>MAKVSFLTLAAAALFGREAEAFLGGAIANPELRSRAAAFASFPANGGGGLAAASAAASTAASAASAPYFADPVESTSPSDARDNNSNSEKTVLIAGATGYIGRAVVRECVSRGYDTVALVRDAQYVLETEEGRRKYAEPFEGARVMTADVEDAEGLRKLFGDIKEEGAKEGSGSGSGRVVDCVISCLASPLGTKREAEAIDYQATLNCLNAGRDPAVSARHFVLLSAFCVRKPLLELQRQKLRFEAQLTAQTDMTYSIVRPTAFFKSVSGQLEGIQSGAPYVLFGDGAVTRCNPIAEEELAEYMMDCLLPETGRTNKILNVGGPDEPLTNKMLGEMMYKSTNLPPKFVYAPTFIFDYIIDAFQWLADVTGSERWADAAETGRIGKYYAVEDMLTTDPEEMYGKIKMQDHYDRIAARGQDPFTPVRATAVIGKVLEALPAAGAVSLPIGWAALNPDAVGAAVNAYAVAASKSEGAAGAGGGSVLDLTVSLASILGGSQ</sequence>
<gene>
    <name evidence="4" type="ORF">OSIN01602_LOCUS11699</name>
</gene>